<dbReference type="InterPro" id="IPR000742">
    <property type="entry name" value="EGF"/>
</dbReference>
<evidence type="ECO:0000256" key="2">
    <source>
        <dbReference type="SAM" id="Phobius"/>
    </source>
</evidence>
<comment type="caution">
    <text evidence="6">The sequence shown here is derived from an EMBL/GenBank/DDBJ whole genome shotgun (WGS) entry which is preliminary data.</text>
</comment>
<dbReference type="AlphaFoldDB" id="A0A9P1N7V3"/>
<evidence type="ECO:0000256" key="1">
    <source>
        <dbReference type="SAM" id="MobiDB-lite"/>
    </source>
</evidence>
<dbReference type="PROSITE" id="PS01186">
    <property type="entry name" value="EGF_2"/>
    <property type="match status" value="1"/>
</dbReference>
<accession>A0A9P1N7V3</accession>
<dbReference type="OrthoDB" id="283575at2759"/>
<dbReference type="PROSITE" id="PS00022">
    <property type="entry name" value="EGF_1"/>
    <property type="match status" value="1"/>
</dbReference>
<evidence type="ECO:0000259" key="4">
    <source>
        <dbReference type="PROSITE" id="PS00022"/>
    </source>
</evidence>
<keyword evidence="3" id="KW-0732">Signal</keyword>
<proteinExistence type="predicted"/>
<name>A0A9P1N7V3_9PELO</name>
<keyword evidence="7" id="KW-1185">Reference proteome</keyword>
<organism evidence="6 7">
    <name type="scientific">Caenorhabditis angaria</name>
    <dbReference type="NCBI Taxonomy" id="860376"/>
    <lineage>
        <taxon>Eukaryota</taxon>
        <taxon>Metazoa</taxon>
        <taxon>Ecdysozoa</taxon>
        <taxon>Nematoda</taxon>
        <taxon>Chromadorea</taxon>
        <taxon>Rhabditida</taxon>
        <taxon>Rhabditina</taxon>
        <taxon>Rhabditomorpha</taxon>
        <taxon>Rhabditoidea</taxon>
        <taxon>Rhabditidae</taxon>
        <taxon>Peloderinae</taxon>
        <taxon>Caenorhabditis</taxon>
    </lineage>
</organism>
<sequence>MRTLILFTCFIHVIAQNSPDERSKNEIANIESHHHHHRKPHHQKTHRKKQPVCVNGKAVDGICQCELDFIGDHCEKKKHCESFRRFRNGSCPDCLKGFTGDFCEKIICDHGERKNHDTECLCHEPFSGIHCDQLETKKIYSYYNRKVFLLGPLGAISLIPMCLLYMGCEYFAKKRQVKRVGLMMEGQNINVKNQTLERLLKNL</sequence>
<dbReference type="EMBL" id="CANHGI010000006">
    <property type="protein sequence ID" value="CAI5454389.1"/>
    <property type="molecule type" value="Genomic_DNA"/>
</dbReference>
<gene>
    <name evidence="6" type="ORF">CAMP_LOCUS17026</name>
</gene>
<keyword evidence="2" id="KW-0472">Membrane</keyword>
<protein>
    <recommendedName>
        <fullName evidence="4 5">EGF-like domain-containing protein</fullName>
    </recommendedName>
</protein>
<feature type="domain" description="EGF-like" evidence="4 5">
    <location>
        <begin position="120"/>
        <end position="131"/>
    </location>
</feature>
<keyword evidence="2" id="KW-1133">Transmembrane helix</keyword>
<evidence type="ECO:0000313" key="7">
    <source>
        <dbReference type="Proteomes" id="UP001152747"/>
    </source>
</evidence>
<evidence type="ECO:0000259" key="5">
    <source>
        <dbReference type="PROSITE" id="PS01186"/>
    </source>
</evidence>
<keyword evidence="2" id="KW-0812">Transmembrane</keyword>
<feature type="compositionally biased region" description="Basic residues" evidence="1">
    <location>
        <begin position="33"/>
        <end position="50"/>
    </location>
</feature>
<evidence type="ECO:0000256" key="3">
    <source>
        <dbReference type="SAM" id="SignalP"/>
    </source>
</evidence>
<dbReference type="Gene3D" id="2.10.25.10">
    <property type="entry name" value="Laminin"/>
    <property type="match status" value="1"/>
</dbReference>
<evidence type="ECO:0000313" key="6">
    <source>
        <dbReference type="EMBL" id="CAI5454389.1"/>
    </source>
</evidence>
<feature type="signal peptide" evidence="3">
    <location>
        <begin position="1"/>
        <end position="15"/>
    </location>
</feature>
<reference evidence="6" key="1">
    <citation type="submission" date="2022-11" db="EMBL/GenBank/DDBJ databases">
        <authorList>
            <person name="Kikuchi T."/>
        </authorList>
    </citation>
    <scope>NUCLEOTIDE SEQUENCE</scope>
    <source>
        <strain evidence="6">PS1010</strain>
    </source>
</reference>
<feature type="transmembrane region" description="Helical" evidence="2">
    <location>
        <begin position="147"/>
        <end position="168"/>
    </location>
</feature>
<dbReference type="Proteomes" id="UP001152747">
    <property type="component" value="Unassembled WGS sequence"/>
</dbReference>
<feature type="region of interest" description="Disordered" evidence="1">
    <location>
        <begin position="32"/>
        <end position="51"/>
    </location>
</feature>
<feature type="chain" id="PRO_5040230243" description="EGF-like domain-containing protein" evidence="3">
    <location>
        <begin position="16"/>
        <end position="203"/>
    </location>
</feature>